<comment type="caution">
    <text evidence="2">The sequence shown here is derived from an EMBL/GenBank/DDBJ whole genome shotgun (WGS) entry which is preliminary data.</text>
</comment>
<keyword evidence="3" id="KW-1185">Reference proteome</keyword>
<evidence type="ECO:0000256" key="1">
    <source>
        <dbReference type="SAM" id="SignalP"/>
    </source>
</evidence>
<feature type="chain" id="PRO_5042080196" description="Glycylpeptide N-tetradecanoyltransferase" evidence="1">
    <location>
        <begin position="19"/>
        <end position="355"/>
    </location>
</feature>
<dbReference type="Proteomes" id="UP001054902">
    <property type="component" value="Unassembled WGS sequence"/>
</dbReference>
<evidence type="ECO:0000313" key="3">
    <source>
        <dbReference type="Proteomes" id="UP001054902"/>
    </source>
</evidence>
<evidence type="ECO:0000313" key="2">
    <source>
        <dbReference type="EMBL" id="GFH59214.1"/>
    </source>
</evidence>
<protein>
    <recommendedName>
        <fullName evidence="4">Glycylpeptide N-tetradecanoyltransferase</fullName>
    </recommendedName>
</protein>
<dbReference type="AlphaFoldDB" id="A0AAD3D7E8"/>
<sequence>MTFYTFLLNIILLHGVLGFTAQKQSFRQATTLFAERSMSVILDPHLTDDRVRSLFAWVSRAFDGEEEYNNLMLGLAAVFGTNLPLDSEPINMLERAENMLGGEEDLMGTRINRFQREQASLGAMGAAQWTGQWMTRPHALLDVKNMTSIDEWNKILPRGCKRTLKKANAQNFTVTTKPILGNQPAPHSSLAHFRCVVEHEVRLIANIEGDIQGFFDALAEAVSRYIGTTRMTGVIQEYRNEDGKVIAFAHEVRKARTVRGQWFYADDEASKSYVWFHSVQELVRRSIETPEIDMVDLGPSGSDAFSELKAKYGFESIDDWANVADYTSSGFYYEGEESGDDDDDRLRQLLNMLGA</sequence>
<keyword evidence="1" id="KW-0732">Signal</keyword>
<organism evidence="2 3">
    <name type="scientific">Chaetoceros tenuissimus</name>
    <dbReference type="NCBI Taxonomy" id="426638"/>
    <lineage>
        <taxon>Eukaryota</taxon>
        <taxon>Sar</taxon>
        <taxon>Stramenopiles</taxon>
        <taxon>Ochrophyta</taxon>
        <taxon>Bacillariophyta</taxon>
        <taxon>Coscinodiscophyceae</taxon>
        <taxon>Chaetocerotophycidae</taxon>
        <taxon>Chaetocerotales</taxon>
        <taxon>Chaetocerotaceae</taxon>
        <taxon>Chaetoceros</taxon>
    </lineage>
</organism>
<dbReference type="EMBL" id="BLLK01000062">
    <property type="protein sequence ID" value="GFH59214.1"/>
    <property type="molecule type" value="Genomic_DNA"/>
</dbReference>
<proteinExistence type="predicted"/>
<gene>
    <name evidence="2" type="ORF">CTEN210_15690</name>
</gene>
<reference evidence="2 3" key="1">
    <citation type="journal article" date="2021" name="Sci. Rep.">
        <title>The genome of the diatom Chaetoceros tenuissimus carries an ancient integrated fragment of an extant virus.</title>
        <authorList>
            <person name="Hongo Y."/>
            <person name="Kimura K."/>
            <person name="Takaki Y."/>
            <person name="Yoshida Y."/>
            <person name="Baba S."/>
            <person name="Kobayashi G."/>
            <person name="Nagasaki K."/>
            <person name="Hano T."/>
            <person name="Tomaru Y."/>
        </authorList>
    </citation>
    <scope>NUCLEOTIDE SEQUENCE [LARGE SCALE GENOMIC DNA]</scope>
    <source>
        <strain evidence="2 3">NIES-3715</strain>
    </source>
</reference>
<name>A0AAD3D7E8_9STRA</name>
<accession>A0AAD3D7E8</accession>
<evidence type="ECO:0008006" key="4">
    <source>
        <dbReference type="Google" id="ProtNLM"/>
    </source>
</evidence>
<feature type="signal peptide" evidence="1">
    <location>
        <begin position="1"/>
        <end position="18"/>
    </location>
</feature>